<protein>
    <submittedName>
        <fullName evidence="1">Uncharacterized protein</fullName>
    </submittedName>
</protein>
<evidence type="ECO:0000313" key="1">
    <source>
        <dbReference type="EMBL" id="JAH11529.1"/>
    </source>
</evidence>
<reference evidence="1" key="2">
    <citation type="journal article" date="2015" name="Fish Shellfish Immunol.">
        <title>Early steps in the European eel (Anguilla anguilla)-Vibrio vulnificus interaction in the gills: Role of the RtxA13 toxin.</title>
        <authorList>
            <person name="Callol A."/>
            <person name="Pajuelo D."/>
            <person name="Ebbesson L."/>
            <person name="Teles M."/>
            <person name="MacKenzie S."/>
            <person name="Amaro C."/>
        </authorList>
    </citation>
    <scope>NUCLEOTIDE SEQUENCE</scope>
</reference>
<dbReference type="AlphaFoldDB" id="A0A0E9Q458"/>
<reference evidence="1" key="1">
    <citation type="submission" date="2014-11" db="EMBL/GenBank/DDBJ databases">
        <authorList>
            <person name="Amaro Gonzalez C."/>
        </authorList>
    </citation>
    <scope>NUCLEOTIDE SEQUENCE</scope>
</reference>
<organism evidence="1">
    <name type="scientific">Anguilla anguilla</name>
    <name type="common">European freshwater eel</name>
    <name type="synonym">Muraena anguilla</name>
    <dbReference type="NCBI Taxonomy" id="7936"/>
    <lineage>
        <taxon>Eukaryota</taxon>
        <taxon>Metazoa</taxon>
        <taxon>Chordata</taxon>
        <taxon>Craniata</taxon>
        <taxon>Vertebrata</taxon>
        <taxon>Euteleostomi</taxon>
        <taxon>Actinopterygii</taxon>
        <taxon>Neopterygii</taxon>
        <taxon>Teleostei</taxon>
        <taxon>Anguilliformes</taxon>
        <taxon>Anguillidae</taxon>
        <taxon>Anguilla</taxon>
    </lineage>
</organism>
<accession>A0A0E9Q458</accession>
<dbReference type="EMBL" id="GBXM01097048">
    <property type="protein sequence ID" value="JAH11529.1"/>
    <property type="molecule type" value="Transcribed_RNA"/>
</dbReference>
<proteinExistence type="predicted"/>
<sequence>MPRQQVHVIIKQFISVYSFHPQG</sequence>
<name>A0A0E9Q458_ANGAN</name>